<dbReference type="Proteomes" id="UP000541444">
    <property type="component" value="Unassembled WGS sequence"/>
</dbReference>
<feature type="non-terminal residue" evidence="1">
    <location>
        <position position="1"/>
    </location>
</feature>
<evidence type="ECO:0000313" key="2">
    <source>
        <dbReference type="Proteomes" id="UP000541444"/>
    </source>
</evidence>
<proteinExistence type="predicted"/>
<dbReference type="EMBL" id="JACGCM010001221">
    <property type="protein sequence ID" value="KAF6158448.1"/>
    <property type="molecule type" value="Genomic_DNA"/>
</dbReference>
<accession>A0A7J7MUT7</accession>
<protein>
    <submittedName>
        <fullName evidence="1">Uncharacterized protein</fullName>
    </submittedName>
</protein>
<sequence length="84" mass="9122">KNTLSVIRNCCIHTPSTISTNTSSHPYANGLRFTTVSEGNQKHIHYLIKFFAFPNSKSMVSTPNVCSSVTTGLGANSRTLHSPL</sequence>
<organism evidence="1 2">
    <name type="scientific">Kingdonia uniflora</name>
    <dbReference type="NCBI Taxonomy" id="39325"/>
    <lineage>
        <taxon>Eukaryota</taxon>
        <taxon>Viridiplantae</taxon>
        <taxon>Streptophyta</taxon>
        <taxon>Embryophyta</taxon>
        <taxon>Tracheophyta</taxon>
        <taxon>Spermatophyta</taxon>
        <taxon>Magnoliopsida</taxon>
        <taxon>Ranunculales</taxon>
        <taxon>Circaeasteraceae</taxon>
        <taxon>Kingdonia</taxon>
    </lineage>
</organism>
<dbReference type="AlphaFoldDB" id="A0A7J7MUT7"/>
<comment type="caution">
    <text evidence="1">The sequence shown here is derived from an EMBL/GenBank/DDBJ whole genome shotgun (WGS) entry which is preliminary data.</text>
</comment>
<keyword evidence="2" id="KW-1185">Reference proteome</keyword>
<evidence type="ECO:0000313" key="1">
    <source>
        <dbReference type="EMBL" id="KAF6158448.1"/>
    </source>
</evidence>
<gene>
    <name evidence="1" type="ORF">GIB67_022045</name>
</gene>
<reference evidence="1 2" key="1">
    <citation type="journal article" date="2020" name="IScience">
        <title>Genome Sequencing of the Endangered Kingdonia uniflora (Circaeasteraceae, Ranunculales) Reveals Potential Mechanisms of Evolutionary Specialization.</title>
        <authorList>
            <person name="Sun Y."/>
            <person name="Deng T."/>
            <person name="Zhang A."/>
            <person name="Moore M.J."/>
            <person name="Landis J.B."/>
            <person name="Lin N."/>
            <person name="Zhang H."/>
            <person name="Zhang X."/>
            <person name="Huang J."/>
            <person name="Zhang X."/>
            <person name="Sun H."/>
            <person name="Wang H."/>
        </authorList>
    </citation>
    <scope>NUCLEOTIDE SEQUENCE [LARGE SCALE GENOMIC DNA]</scope>
    <source>
        <strain evidence="1">TB1705</strain>
        <tissue evidence="1">Leaf</tissue>
    </source>
</reference>
<name>A0A7J7MUT7_9MAGN</name>